<reference evidence="1 2" key="1">
    <citation type="journal article" date="2014" name="FEMS Microbiol. Lett.">
        <title>Draft genome sequences of three Holospora species (Holospora obtusa, Holospora undulata, and Holospora elegans), endonuclear symbiotic bacteria of the ciliate Paramecium caudatum.</title>
        <authorList>
            <person name="Dohra H."/>
            <person name="Tanaka K."/>
            <person name="Suzuki T."/>
            <person name="Fujishima M."/>
            <person name="Suzuki H."/>
        </authorList>
    </citation>
    <scope>NUCLEOTIDE SEQUENCE [LARGE SCALE GENOMIC DNA]</scope>
    <source>
        <strain evidence="1 2">E1</strain>
    </source>
</reference>
<accession>A0A023E0E6</accession>
<sequence length="77" mass="8788">MFNLFNLVLLACLYTGVVYSVKGEYSEKNLSSSTPSVQKENDSTQDTLKIIKGIKSKIEKIKKQIEQSNKKKEKNNF</sequence>
<gene>
    <name evidence="1" type="ORF">HE1_00801</name>
</gene>
<dbReference type="Proteomes" id="UP000024842">
    <property type="component" value="Unassembled WGS sequence"/>
</dbReference>
<evidence type="ECO:0000313" key="1">
    <source>
        <dbReference type="EMBL" id="GAJ46467.1"/>
    </source>
</evidence>
<name>A0A023E0E6_9PROT</name>
<dbReference type="STRING" id="1427503.HE1_00801"/>
<evidence type="ECO:0000313" key="2">
    <source>
        <dbReference type="Proteomes" id="UP000024842"/>
    </source>
</evidence>
<dbReference type="EMBL" id="BAUP01000099">
    <property type="protein sequence ID" value="GAJ46467.1"/>
    <property type="molecule type" value="Genomic_DNA"/>
</dbReference>
<proteinExistence type="predicted"/>
<dbReference type="AlphaFoldDB" id="A0A023E0E6"/>
<organism evidence="1 2">
    <name type="scientific">Holospora elegans E1</name>
    <dbReference type="NCBI Taxonomy" id="1427503"/>
    <lineage>
        <taxon>Bacteria</taxon>
        <taxon>Pseudomonadati</taxon>
        <taxon>Pseudomonadota</taxon>
        <taxon>Alphaproteobacteria</taxon>
        <taxon>Holosporales</taxon>
        <taxon>Holosporaceae</taxon>
        <taxon>Holospora</taxon>
    </lineage>
</organism>
<keyword evidence="2" id="KW-1185">Reference proteome</keyword>
<comment type="caution">
    <text evidence="1">The sequence shown here is derived from an EMBL/GenBank/DDBJ whole genome shotgun (WGS) entry which is preliminary data.</text>
</comment>
<protein>
    <submittedName>
        <fullName evidence="1">Uncharacterized protein</fullName>
    </submittedName>
</protein>